<evidence type="ECO:0000256" key="3">
    <source>
        <dbReference type="SAM" id="SignalP"/>
    </source>
</evidence>
<reference evidence="5" key="1">
    <citation type="journal article" date="2009" name="Rice">
        <title>De Novo Next Generation Sequencing of Plant Genomes.</title>
        <authorList>
            <person name="Rounsley S."/>
            <person name="Marri P.R."/>
            <person name="Yu Y."/>
            <person name="He R."/>
            <person name="Sisneros N."/>
            <person name="Goicoechea J.L."/>
            <person name="Lee S.J."/>
            <person name="Angelova A."/>
            <person name="Kudrna D."/>
            <person name="Luo M."/>
            <person name="Affourtit J."/>
            <person name="Desany B."/>
            <person name="Knight J."/>
            <person name="Niazi F."/>
            <person name="Egholm M."/>
            <person name="Wing R.A."/>
        </authorList>
    </citation>
    <scope>NUCLEOTIDE SEQUENCE [LARGE SCALE GENOMIC DNA]</scope>
    <source>
        <strain evidence="5">cv. IRGC 105608</strain>
    </source>
</reference>
<name>A0A0D3HDJ2_9ORYZ</name>
<dbReference type="PROSITE" id="PS51277">
    <property type="entry name" value="BURP"/>
    <property type="match status" value="1"/>
</dbReference>
<evidence type="ECO:0000259" key="4">
    <source>
        <dbReference type="PROSITE" id="PS51277"/>
    </source>
</evidence>
<dbReference type="AlphaFoldDB" id="A0A0D3HDJ2"/>
<accession>A0A0D3HDJ2</accession>
<dbReference type="PANTHER" id="PTHR31458">
    <property type="entry name" value="POLYGALACTURONASE 1 BETA-LIKE PROTEIN 2"/>
    <property type="match status" value="1"/>
</dbReference>
<evidence type="ECO:0000256" key="2">
    <source>
        <dbReference type="ARBA" id="ARBA00023180"/>
    </source>
</evidence>
<dbReference type="InterPro" id="IPR004873">
    <property type="entry name" value="BURP_dom"/>
</dbReference>
<dbReference type="PANTHER" id="PTHR31458:SF2">
    <property type="entry name" value="POLYGALACTURONASE 1 BETA-LIKE PROTEIN 2"/>
    <property type="match status" value="1"/>
</dbReference>
<organism evidence="5">
    <name type="scientific">Oryza barthii</name>
    <dbReference type="NCBI Taxonomy" id="65489"/>
    <lineage>
        <taxon>Eukaryota</taxon>
        <taxon>Viridiplantae</taxon>
        <taxon>Streptophyta</taxon>
        <taxon>Embryophyta</taxon>
        <taxon>Tracheophyta</taxon>
        <taxon>Spermatophyta</taxon>
        <taxon>Magnoliopsida</taxon>
        <taxon>Liliopsida</taxon>
        <taxon>Poales</taxon>
        <taxon>Poaceae</taxon>
        <taxon>BOP clade</taxon>
        <taxon>Oryzoideae</taxon>
        <taxon>Oryzeae</taxon>
        <taxon>Oryzinae</taxon>
        <taxon>Oryza</taxon>
    </lineage>
</organism>
<evidence type="ECO:0000256" key="1">
    <source>
        <dbReference type="ARBA" id="ARBA00022729"/>
    </source>
</evidence>
<dbReference type="PaxDb" id="65489-OBART10G09600.1"/>
<protein>
    <recommendedName>
        <fullName evidence="4">BURP domain-containing protein</fullName>
    </recommendedName>
</protein>
<dbReference type="Proteomes" id="UP000026960">
    <property type="component" value="Chromosome 10"/>
</dbReference>
<keyword evidence="2" id="KW-0325">Glycoprotein</keyword>
<feature type="domain" description="BURP" evidence="4">
    <location>
        <begin position="128"/>
        <end position="341"/>
    </location>
</feature>
<feature type="signal peptide" evidence="3">
    <location>
        <begin position="1"/>
        <end position="25"/>
    </location>
</feature>
<dbReference type="HOGENOM" id="CLU_011822_5_1_1"/>
<dbReference type="EnsemblPlants" id="OBART10G09600.1">
    <property type="protein sequence ID" value="OBART10G09600.1"/>
    <property type="gene ID" value="OBART10G09600"/>
</dbReference>
<dbReference type="Gramene" id="OBART10G09600.1">
    <property type="protein sequence ID" value="OBART10G09600.1"/>
    <property type="gene ID" value="OBART10G09600"/>
</dbReference>
<evidence type="ECO:0000313" key="5">
    <source>
        <dbReference type="EnsemblPlants" id="OBART10G09600.1"/>
    </source>
</evidence>
<evidence type="ECO:0000313" key="6">
    <source>
        <dbReference type="Proteomes" id="UP000026960"/>
    </source>
</evidence>
<dbReference type="Pfam" id="PF03181">
    <property type="entry name" value="BURP"/>
    <property type="match status" value="1"/>
</dbReference>
<keyword evidence="1 3" id="KW-0732">Signal</keyword>
<dbReference type="InterPro" id="IPR051897">
    <property type="entry name" value="PG-associated_BURP"/>
</dbReference>
<dbReference type="SMART" id="SM01045">
    <property type="entry name" value="BURP"/>
    <property type="match status" value="1"/>
</dbReference>
<dbReference type="STRING" id="65489.A0A0D3HDJ2"/>
<proteinExistence type="predicted"/>
<reference evidence="5" key="2">
    <citation type="submission" date="2015-03" db="UniProtKB">
        <authorList>
            <consortium name="EnsemblPlants"/>
        </authorList>
    </citation>
    <scope>IDENTIFICATION</scope>
</reference>
<feature type="chain" id="PRO_5002264040" description="BURP domain-containing protein" evidence="3">
    <location>
        <begin position="26"/>
        <end position="344"/>
    </location>
</feature>
<sequence length="344" mass="37450">MATSFLFSLILLLITALSLPFPLHASSVDPFSAGATTVRYWNRKIPNNAPHPDFFLSLLSPLPTSVSSSLSSPLSISPSICRSARLLCPNSTYFQSLSSTVFIDGCTLSYTCTFTYEHTNITIKPGIFFREQELKEGNVVRMPDIANELTTARSSFLPRSIADRIPFEAEAVKSLFGLEPNTTLAKAVDETVAQCQSSPSKGETKRCVTSAEDMIDFAVAMLGDDIVVRSTVLPNGPGESIMIGKVKGINGGKITSSVSCHEYLFPYMVYYCHSVPKIRVYEAEILSVQTKEKINSGVAICHIDTSAWNAGHPAFVALGGKPGQNEICHWIFNGSMTWVIADKS</sequence>
<keyword evidence="6" id="KW-1185">Reference proteome</keyword>
<dbReference type="eggNOG" id="ENOG502QT2V">
    <property type="taxonomic scope" value="Eukaryota"/>
</dbReference>